<reference evidence="2" key="1">
    <citation type="submission" date="2022-12" db="EMBL/GenBank/DDBJ databases">
        <title>Genome assemblies of Blomia tropicalis.</title>
        <authorList>
            <person name="Cui Y."/>
        </authorList>
    </citation>
    <scope>NUCLEOTIDE SEQUENCE</scope>
    <source>
        <tissue evidence="2">Adult mites</tissue>
    </source>
</reference>
<gene>
    <name evidence="2" type="ORF">RDWZM_008896</name>
</gene>
<name>A0A9Q0M280_BLOTA</name>
<dbReference type="OMA" id="VWISEWV"/>
<organism evidence="2 3">
    <name type="scientific">Blomia tropicalis</name>
    <name type="common">Mite</name>
    <dbReference type="NCBI Taxonomy" id="40697"/>
    <lineage>
        <taxon>Eukaryota</taxon>
        <taxon>Metazoa</taxon>
        <taxon>Ecdysozoa</taxon>
        <taxon>Arthropoda</taxon>
        <taxon>Chelicerata</taxon>
        <taxon>Arachnida</taxon>
        <taxon>Acari</taxon>
        <taxon>Acariformes</taxon>
        <taxon>Sarcoptiformes</taxon>
        <taxon>Astigmata</taxon>
        <taxon>Glycyphagoidea</taxon>
        <taxon>Echimyopodidae</taxon>
        <taxon>Blomia</taxon>
    </lineage>
</organism>
<sequence length="193" mass="22504">MGLFRSNFFTIILLSIITFVVLDVNRNEFERSTTFSYLNKIGAAPYVNNTILTLKQSKWYNQYILPNWRSLARFFQPHINQFKTNFNKYSLKVTTWIQKNTASMIEYVDVTVVPSVKDLSSRYSILLQNYFQKISASTSEYALITSNWLNKNVLSNIPQDEIQKSFSNFVKNAQVVMTNSYEWASNQVQKLVS</sequence>
<evidence type="ECO:0000313" key="2">
    <source>
        <dbReference type="EMBL" id="KAJ6217739.1"/>
    </source>
</evidence>
<keyword evidence="3" id="KW-1185">Reference proteome</keyword>
<dbReference type="EMBL" id="JAPWDV010000003">
    <property type="protein sequence ID" value="KAJ6217739.1"/>
    <property type="molecule type" value="Genomic_DNA"/>
</dbReference>
<keyword evidence="1" id="KW-0732">Signal</keyword>
<dbReference type="Proteomes" id="UP001142055">
    <property type="component" value="Chromosome 3"/>
</dbReference>
<evidence type="ECO:0000313" key="3">
    <source>
        <dbReference type="Proteomes" id="UP001142055"/>
    </source>
</evidence>
<comment type="caution">
    <text evidence="2">The sequence shown here is derived from an EMBL/GenBank/DDBJ whole genome shotgun (WGS) entry which is preliminary data.</text>
</comment>
<proteinExistence type="predicted"/>
<protein>
    <submittedName>
        <fullName evidence="2">Uncharacterized protein</fullName>
    </submittedName>
</protein>
<feature type="chain" id="PRO_5040178124" evidence="1">
    <location>
        <begin position="23"/>
        <end position="193"/>
    </location>
</feature>
<accession>A0A9Q0M280</accession>
<dbReference type="AlphaFoldDB" id="A0A9Q0M280"/>
<evidence type="ECO:0000256" key="1">
    <source>
        <dbReference type="SAM" id="SignalP"/>
    </source>
</evidence>
<feature type="signal peptide" evidence="1">
    <location>
        <begin position="1"/>
        <end position="22"/>
    </location>
</feature>